<dbReference type="InParanoid" id="F4RT35"/>
<dbReference type="SUPFAM" id="SSF52540">
    <property type="entry name" value="P-loop containing nucleoside triphosphate hydrolases"/>
    <property type="match status" value="1"/>
</dbReference>
<comment type="similarity">
    <text evidence="2">Belongs to the activator 1 small subunits family.</text>
</comment>
<dbReference type="FunFam" id="1.20.272.10:FF:000002">
    <property type="entry name" value="Replication factor C subunit 3"/>
    <property type="match status" value="1"/>
</dbReference>
<evidence type="ECO:0000313" key="7">
    <source>
        <dbReference type="Proteomes" id="UP000001072"/>
    </source>
</evidence>
<dbReference type="VEuPathDB" id="FungiDB:MELLADRAFT_37376"/>
<keyword evidence="7" id="KW-1185">Reference proteome</keyword>
<dbReference type="GO" id="GO:0031389">
    <property type="term" value="C:Rad17 RFC-like complex"/>
    <property type="evidence" value="ECO:0007669"/>
    <property type="project" value="TreeGrafter"/>
</dbReference>
<dbReference type="GO" id="GO:0006271">
    <property type="term" value="P:DNA strand elongation involved in DNA replication"/>
    <property type="evidence" value="ECO:0007669"/>
    <property type="project" value="UniProtKB-ARBA"/>
</dbReference>
<dbReference type="Gene3D" id="3.40.50.300">
    <property type="entry name" value="P-loop containing nucleotide triphosphate hydrolases"/>
    <property type="match status" value="1"/>
</dbReference>
<dbReference type="GO" id="GO:0031390">
    <property type="term" value="C:Ctf18 RFC-like complex"/>
    <property type="evidence" value="ECO:0007669"/>
    <property type="project" value="TreeGrafter"/>
</dbReference>
<dbReference type="FunFam" id="1.10.8.60:FF:000030">
    <property type="entry name" value="replication factor C subunit 3"/>
    <property type="match status" value="1"/>
</dbReference>
<dbReference type="GO" id="GO:0005663">
    <property type="term" value="C:DNA replication factor C complex"/>
    <property type="evidence" value="ECO:0007669"/>
    <property type="project" value="TreeGrafter"/>
</dbReference>
<dbReference type="Pfam" id="PF22534">
    <property type="entry name" value="RFC_C"/>
    <property type="match status" value="1"/>
</dbReference>
<organism evidence="7">
    <name type="scientific">Melampsora larici-populina (strain 98AG31 / pathotype 3-4-7)</name>
    <name type="common">Poplar leaf rust fungus</name>
    <dbReference type="NCBI Taxonomy" id="747676"/>
    <lineage>
        <taxon>Eukaryota</taxon>
        <taxon>Fungi</taxon>
        <taxon>Dikarya</taxon>
        <taxon>Basidiomycota</taxon>
        <taxon>Pucciniomycotina</taxon>
        <taxon>Pucciniomycetes</taxon>
        <taxon>Pucciniales</taxon>
        <taxon>Melampsoraceae</taxon>
        <taxon>Melampsora</taxon>
    </lineage>
</organism>
<evidence type="ECO:0000256" key="5">
    <source>
        <dbReference type="ARBA" id="ARBA00070185"/>
    </source>
</evidence>
<dbReference type="Pfam" id="PF13177">
    <property type="entry name" value="DNA_pol3_delta2"/>
    <property type="match status" value="1"/>
</dbReference>
<accession>F4RT35</accession>
<protein>
    <recommendedName>
        <fullName evidence="5">Replication factor C subunit 5</fullName>
    </recommendedName>
</protein>
<dbReference type="Pfam" id="PF21960">
    <property type="entry name" value="RCF1-5-like_lid"/>
    <property type="match status" value="1"/>
</dbReference>
<evidence type="ECO:0000313" key="6">
    <source>
        <dbReference type="EMBL" id="EGG04500.1"/>
    </source>
</evidence>
<dbReference type="GO" id="GO:0031391">
    <property type="term" value="C:Elg1 RFC-like complex"/>
    <property type="evidence" value="ECO:0007669"/>
    <property type="project" value="TreeGrafter"/>
</dbReference>
<evidence type="ECO:0000256" key="2">
    <source>
        <dbReference type="ARBA" id="ARBA00005378"/>
    </source>
</evidence>
<dbReference type="GO" id="GO:0006281">
    <property type="term" value="P:DNA repair"/>
    <property type="evidence" value="ECO:0007669"/>
    <property type="project" value="UniProtKB-ARBA"/>
</dbReference>
<dbReference type="GO" id="GO:0003689">
    <property type="term" value="F:DNA clamp loader activity"/>
    <property type="evidence" value="ECO:0007669"/>
    <property type="project" value="TreeGrafter"/>
</dbReference>
<dbReference type="KEGG" id="mlr:MELLADRAFT_37376"/>
<sequence>MILRSLLVDKHRPKSLDDLDYHPQLTNRIRSLAQTADFPHCLFYGPSGAGKKTRIAATLRELFGPGAAKLRIEQRVFMTPSRRRLEVQIIESNYHLELTPADLAQWDRSVIQDILKEVGGTTQLDSTASRKFKVVVIHCADQLTLDAQAALRRTMERHTSSLRLILCANSTSKIIGPIRSRCLLLRVGAPHPDQIVKVLQSVASKEDFIRQFPEETAMSIALSAEGNLRKAILTLEAIRAQDDTFSKPRPNVESIPKVDWQLYIEKLANLIRTEQSPEKLLEARSMIYELLVHLIPPSILIMNLTKALLVKIDDVLRPDIIHFAAFYEHRLRLGTKPIFHIEAFVAKVMSVLKNYSIGLHEFL</sequence>
<evidence type="ECO:0000256" key="3">
    <source>
        <dbReference type="ARBA" id="ARBA00022705"/>
    </source>
</evidence>
<dbReference type="SUPFAM" id="SSF48019">
    <property type="entry name" value="post-AAA+ oligomerization domain-like"/>
    <property type="match status" value="1"/>
</dbReference>
<dbReference type="eggNOG" id="KOG2035">
    <property type="taxonomic scope" value="Eukaryota"/>
</dbReference>
<gene>
    <name evidence="6" type="ORF">MELLADRAFT_37376</name>
</gene>
<dbReference type="FunFam" id="3.40.50.300:FF:000136">
    <property type="entry name" value="Replication factor C subunit 5"/>
    <property type="match status" value="1"/>
</dbReference>
<reference evidence="7" key="1">
    <citation type="journal article" date="2011" name="Proc. Natl. Acad. Sci. U.S.A.">
        <title>Obligate biotrophy features unraveled by the genomic analysis of rust fungi.</title>
        <authorList>
            <person name="Duplessis S."/>
            <person name="Cuomo C.A."/>
            <person name="Lin Y.-C."/>
            <person name="Aerts A."/>
            <person name="Tisserant E."/>
            <person name="Veneault-Fourrey C."/>
            <person name="Joly D.L."/>
            <person name="Hacquard S."/>
            <person name="Amselem J."/>
            <person name="Cantarel B.L."/>
            <person name="Chiu R."/>
            <person name="Coutinho P.M."/>
            <person name="Feau N."/>
            <person name="Field M."/>
            <person name="Frey P."/>
            <person name="Gelhaye E."/>
            <person name="Goldberg J."/>
            <person name="Grabherr M.G."/>
            <person name="Kodira C.D."/>
            <person name="Kohler A."/>
            <person name="Kuees U."/>
            <person name="Lindquist E.A."/>
            <person name="Lucas S.M."/>
            <person name="Mago R."/>
            <person name="Mauceli E."/>
            <person name="Morin E."/>
            <person name="Murat C."/>
            <person name="Pangilinan J.L."/>
            <person name="Park R."/>
            <person name="Pearson M."/>
            <person name="Quesneville H."/>
            <person name="Rouhier N."/>
            <person name="Sakthikumar S."/>
            <person name="Salamov A.A."/>
            <person name="Schmutz J."/>
            <person name="Selles B."/>
            <person name="Shapiro H."/>
            <person name="Tanguay P."/>
            <person name="Tuskan G.A."/>
            <person name="Henrissat B."/>
            <person name="Van de Peer Y."/>
            <person name="Rouze P."/>
            <person name="Ellis J.G."/>
            <person name="Dodds P.N."/>
            <person name="Schein J.E."/>
            <person name="Zhong S."/>
            <person name="Hamelin R.C."/>
            <person name="Grigoriev I.V."/>
            <person name="Szabo L.J."/>
            <person name="Martin F."/>
        </authorList>
    </citation>
    <scope>NUCLEOTIDE SEQUENCE [LARGE SCALE GENOMIC DNA]</scope>
    <source>
        <strain evidence="7">98AG31 / pathotype 3-4-7</strain>
    </source>
</reference>
<dbReference type="GeneID" id="18927637"/>
<dbReference type="PANTHER" id="PTHR11669:SF1">
    <property type="entry name" value="REPLICATION FACTOR C SUBUNIT 3"/>
    <property type="match status" value="1"/>
</dbReference>
<keyword evidence="3" id="KW-0235">DNA replication</keyword>
<dbReference type="Gene3D" id="1.20.272.10">
    <property type="match status" value="1"/>
</dbReference>
<keyword evidence="4" id="KW-0539">Nucleus</keyword>
<dbReference type="GO" id="GO:0003677">
    <property type="term" value="F:DNA binding"/>
    <property type="evidence" value="ECO:0007669"/>
    <property type="project" value="InterPro"/>
</dbReference>
<dbReference type="InterPro" id="IPR008921">
    <property type="entry name" value="DNA_pol3_clamp-load_cplx_C"/>
</dbReference>
<dbReference type="STRING" id="747676.F4RT35"/>
<dbReference type="Proteomes" id="UP000001072">
    <property type="component" value="Unassembled WGS sequence"/>
</dbReference>
<evidence type="ECO:0000256" key="4">
    <source>
        <dbReference type="ARBA" id="ARBA00023242"/>
    </source>
</evidence>
<dbReference type="InterPro" id="IPR027417">
    <property type="entry name" value="P-loop_NTPase"/>
</dbReference>
<dbReference type="InterPro" id="IPR050238">
    <property type="entry name" value="DNA_Rep/Repair_Clamp_Loader"/>
</dbReference>
<dbReference type="RefSeq" id="XP_007412291.1">
    <property type="nucleotide sequence ID" value="XM_007412229.1"/>
</dbReference>
<dbReference type="Gene3D" id="1.10.8.60">
    <property type="match status" value="1"/>
</dbReference>
<dbReference type="AlphaFoldDB" id="F4RT35"/>
<comment type="subcellular location">
    <subcellularLocation>
        <location evidence="1">Nucleus</location>
    </subcellularLocation>
</comment>
<dbReference type="HOGENOM" id="CLU_042324_5_0_1"/>
<evidence type="ECO:0000256" key="1">
    <source>
        <dbReference type="ARBA" id="ARBA00004123"/>
    </source>
</evidence>
<dbReference type="FunCoup" id="F4RT35">
    <property type="interactions" value="502"/>
</dbReference>
<name>F4RT35_MELLP</name>
<dbReference type="OrthoDB" id="761538at2759"/>
<dbReference type="EMBL" id="GL883118">
    <property type="protein sequence ID" value="EGG04500.1"/>
    <property type="molecule type" value="Genomic_DNA"/>
</dbReference>
<proteinExistence type="inferred from homology"/>
<dbReference type="PANTHER" id="PTHR11669">
    <property type="entry name" value="REPLICATION FACTOR C / DNA POLYMERASE III GAMMA-TAU SUBUNIT"/>
    <property type="match status" value="1"/>
</dbReference>